<dbReference type="Proteomes" id="UP000026682">
    <property type="component" value="Unassembled WGS sequence"/>
</dbReference>
<dbReference type="AlphaFoldDB" id="A0A158M9N3"/>
<proteinExistence type="predicted"/>
<protein>
    <recommendedName>
        <fullName evidence="1">DprA winged helix domain-containing protein</fullName>
    </recommendedName>
</protein>
<sequence length="51" mass="5580">MLAALGYDPLSLDALAELSATTAAEVAVELTELEVQGWVARMDDGRYQRIR</sequence>
<feature type="domain" description="DprA winged helix" evidence="1">
    <location>
        <begin position="2"/>
        <end position="45"/>
    </location>
</feature>
<accession>A0A158M9N3</accession>
<reference evidence="2 3" key="1">
    <citation type="submission" date="2014-03" db="EMBL/GenBank/DDBJ databases">
        <title>Genome sequence of Bordetella holmseii.</title>
        <authorList>
            <person name="Harvill E."/>
            <person name="Goodfield L.L."/>
            <person name="Ivanov Y."/>
            <person name="Meyer J.A."/>
            <person name="Newth C."/>
            <person name="Cassiday P."/>
            <person name="Tondella M.L."/>
            <person name="Liao P."/>
            <person name="Zimmerman J."/>
            <person name="Meert K."/>
            <person name="Wessel D."/>
            <person name="Berger J."/>
            <person name="Dean J.M."/>
            <person name="Holubkov R."/>
            <person name="Burr J."/>
            <person name="Liu T."/>
            <person name="Brinkac L.M."/>
            <person name="Sanka R."/>
            <person name="Kim M."/>
            <person name="Losada L."/>
        </authorList>
    </citation>
    <scope>NUCLEOTIDE SEQUENCE [LARGE SCALE GENOMIC DNA]</scope>
    <source>
        <strain evidence="2 3">CDC-H585-BH</strain>
    </source>
</reference>
<evidence type="ECO:0000313" key="3">
    <source>
        <dbReference type="Proteomes" id="UP000026682"/>
    </source>
</evidence>
<dbReference type="EMBL" id="JFZZ01000022">
    <property type="protein sequence ID" value="KAK97799.1"/>
    <property type="molecule type" value="Genomic_DNA"/>
</dbReference>
<dbReference type="InterPro" id="IPR036388">
    <property type="entry name" value="WH-like_DNA-bd_sf"/>
</dbReference>
<evidence type="ECO:0000259" key="1">
    <source>
        <dbReference type="Pfam" id="PF17782"/>
    </source>
</evidence>
<dbReference type="PATRIC" id="fig|1331206.3.peg.583"/>
<organism evidence="2 3">
    <name type="scientific">Bordetella holmesii CDC-H585-BH</name>
    <dbReference type="NCBI Taxonomy" id="1331206"/>
    <lineage>
        <taxon>Bacteria</taxon>
        <taxon>Pseudomonadati</taxon>
        <taxon>Pseudomonadota</taxon>
        <taxon>Betaproteobacteria</taxon>
        <taxon>Burkholderiales</taxon>
        <taxon>Alcaligenaceae</taxon>
        <taxon>Bordetella</taxon>
    </lineage>
</organism>
<comment type="caution">
    <text evidence="2">The sequence shown here is derived from an EMBL/GenBank/DDBJ whole genome shotgun (WGS) entry which is preliminary data.</text>
</comment>
<dbReference type="Gene3D" id="1.10.10.10">
    <property type="entry name" value="Winged helix-like DNA-binding domain superfamily/Winged helix DNA-binding domain"/>
    <property type="match status" value="1"/>
</dbReference>
<dbReference type="Pfam" id="PF17782">
    <property type="entry name" value="WHD_DprA"/>
    <property type="match status" value="1"/>
</dbReference>
<evidence type="ECO:0000313" key="2">
    <source>
        <dbReference type="EMBL" id="KAK97799.1"/>
    </source>
</evidence>
<gene>
    <name evidence="2" type="ORF">L497_2853</name>
</gene>
<dbReference type="InterPro" id="IPR041614">
    <property type="entry name" value="DprA_WH"/>
</dbReference>
<name>A0A158M9N3_9BORD</name>